<dbReference type="SUPFAM" id="SSF47384">
    <property type="entry name" value="Homodimeric domain of signal transducing histidine kinase"/>
    <property type="match status" value="1"/>
</dbReference>
<dbReference type="EMBL" id="CP054491">
    <property type="protein sequence ID" value="QKQ26728.1"/>
    <property type="molecule type" value="Genomic_DNA"/>
</dbReference>
<dbReference type="SMART" id="SM00304">
    <property type="entry name" value="HAMP"/>
    <property type="match status" value="1"/>
</dbReference>
<dbReference type="PANTHER" id="PTHR45339:SF1">
    <property type="entry name" value="HYBRID SIGNAL TRANSDUCTION HISTIDINE KINASE J"/>
    <property type="match status" value="1"/>
</dbReference>
<dbReference type="GO" id="GO:0000155">
    <property type="term" value="F:phosphorelay sensor kinase activity"/>
    <property type="evidence" value="ECO:0007669"/>
    <property type="project" value="InterPro"/>
</dbReference>
<evidence type="ECO:0000256" key="6">
    <source>
        <dbReference type="SAM" id="Phobius"/>
    </source>
</evidence>
<evidence type="ECO:0000256" key="3">
    <source>
        <dbReference type="ARBA" id="ARBA00022553"/>
    </source>
</evidence>
<evidence type="ECO:0000256" key="2">
    <source>
        <dbReference type="ARBA" id="ARBA00012438"/>
    </source>
</evidence>
<dbReference type="PROSITE" id="PS50885">
    <property type="entry name" value="HAMP"/>
    <property type="match status" value="1"/>
</dbReference>
<dbReference type="Gene3D" id="6.10.340.10">
    <property type="match status" value="1"/>
</dbReference>
<gene>
    <name evidence="8" type="ORF">HUE57_10865</name>
</gene>
<accession>A0A6N0HWK5</accession>
<name>A0A6N0HWK5_9GAMM</name>
<sequence>MVIEYQRVHAQLSEELALIPDTYSASLGNALWTFNEKSIRSIMAGIYQLPVVTGVKIDDRDTIRGIGGIEADGAAHIEYSGKGISEIVRSGTFSQPISCEFEIKHTDRNGVVISLGKGTIYSSSALIFERVKEGFVLILINSFVKMAVLLIIFIFFVRRILSRPLKELARQTEMITLDNLEPIAIDPLHRNENELTVLQGSFNQMLLKLQQARDDLDFLNENLEIEVAQRTRELELENKQRIAAQRAAEKANDIKSDFISNISHEMRTPMTSIYGMARFIQKSELSAKQHPLTAMESEVRAVSPR</sequence>
<keyword evidence="6" id="KW-0472">Membrane</keyword>
<organism evidence="8 9">
    <name type="scientific">Candidatus Reidiella endopervernicosa</name>
    <dbReference type="NCBI Taxonomy" id="2738883"/>
    <lineage>
        <taxon>Bacteria</taxon>
        <taxon>Pseudomonadati</taxon>
        <taxon>Pseudomonadota</taxon>
        <taxon>Gammaproteobacteria</taxon>
        <taxon>Candidatus Reidiella</taxon>
    </lineage>
</organism>
<keyword evidence="5" id="KW-0175">Coiled coil</keyword>
<reference evidence="8 9" key="1">
    <citation type="submission" date="2020-05" db="EMBL/GenBank/DDBJ databases">
        <title>Horizontal transmission and recombination maintain forever young bacterial symbiont genomes.</title>
        <authorList>
            <person name="Russell S.L."/>
            <person name="Pepper-Tunick E."/>
            <person name="Svedberg J."/>
            <person name="Byrne A."/>
            <person name="Ruelas Castillo J."/>
            <person name="Vollmers C."/>
            <person name="Beinart R.A."/>
            <person name="Corbett-Detig R."/>
        </authorList>
    </citation>
    <scope>NUCLEOTIDE SEQUENCE [LARGE SCALE GENOMIC DNA]</scope>
    <source>
        <strain evidence="8">Santa_Monica_outfall</strain>
    </source>
</reference>
<evidence type="ECO:0000256" key="4">
    <source>
        <dbReference type="ARBA" id="ARBA00023012"/>
    </source>
</evidence>
<comment type="catalytic activity">
    <reaction evidence="1">
        <text>ATP + protein L-histidine = ADP + protein N-phospho-L-histidine.</text>
        <dbReference type="EC" id="2.7.13.3"/>
    </reaction>
</comment>
<proteinExistence type="predicted"/>
<dbReference type="InterPro" id="IPR003660">
    <property type="entry name" value="HAMP_dom"/>
</dbReference>
<keyword evidence="3" id="KW-0597">Phosphoprotein</keyword>
<dbReference type="Pfam" id="PF00512">
    <property type="entry name" value="HisKA"/>
    <property type="match status" value="1"/>
</dbReference>
<dbReference type="InterPro" id="IPR036097">
    <property type="entry name" value="HisK_dim/P_sf"/>
</dbReference>
<evidence type="ECO:0000313" key="9">
    <source>
        <dbReference type="Proteomes" id="UP000509658"/>
    </source>
</evidence>
<feature type="transmembrane region" description="Helical" evidence="6">
    <location>
        <begin position="134"/>
        <end position="157"/>
    </location>
</feature>
<dbReference type="Pfam" id="PF00672">
    <property type="entry name" value="HAMP"/>
    <property type="match status" value="1"/>
</dbReference>
<evidence type="ECO:0000313" key="8">
    <source>
        <dbReference type="EMBL" id="QKQ26728.1"/>
    </source>
</evidence>
<dbReference type="InterPro" id="IPR003661">
    <property type="entry name" value="HisK_dim/P_dom"/>
</dbReference>
<dbReference type="Proteomes" id="UP000509658">
    <property type="component" value="Chromosome"/>
</dbReference>
<dbReference type="RefSeq" id="WP_174673169.1">
    <property type="nucleotide sequence ID" value="NZ_CP054491.1"/>
</dbReference>
<evidence type="ECO:0000256" key="1">
    <source>
        <dbReference type="ARBA" id="ARBA00000085"/>
    </source>
</evidence>
<keyword evidence="4" id="KW-0902">Two-component regulatory system</keyword>
<keyword evidence="6" id="KW-0812">Transmembrane</keyword>
<dbReference type="Gene3D" id="1.10.287.130">
    <property type="match status" value="1"/>
</dbReference>
<keyword evidence="6" id="KW-1133">Transmembrane helix</keyword>
<dbReference type="GO" id="GO:0016020">
    <property type="term" value="C:membrane"/>
    <property type="evidence" value="ECO:0007669"/>
    <property type="project" value="InterPro"/>
</dbReference>
<feature type="domain" description="HAMP" evidence="7">
    <location>
        <begin position="159"/>
        <end position="214"/>
    </location>
</feature>
<dbReference type="CDD" id="cd00082">
    <property type="entry name" value="HisKA"/>
    <property type="match status" value="1"/>
</dbReference>
<feature type="coiled-coil region" evidence="5">
    <location>
        <begin position="202"/>
        <end position="240"/>
    </location>
</feature>
<protein>
    <recommendedName>
        <fullName evidence="2">histidine kinase</fullName>
        <ecNumber evidence="2">2.7.13.3</ecNumber>
    </recommendedName>
</protein>
<dbReference type="PANTHER" id="PTHR45339">
    <property type="entry name" value="HYBRID SIGNAL TRANSDUCTION HISTIDINE KINASE J"/>
    <property type="match status" value="1"/>
</dbReference>
<dbReference type="EC" id="2.7.13.3" evidence="2"/>
<dbReference type="AlphaFoldDB" id="A0A6N0HWK5"/>
<evidence type="ECO:0000259" key="7">
    <source>
        <dbReference type="PROSITE" id="PS50885"/>
    </source>
</evidence>
<dbReference type="KEGG" id="rev:HUE57_10865"/>
<keyword evidence="9" id="KW-1185">Reference proteome</keyword>
<evidence type="ECO:0000256" key="5">
    <source>
        <dbReference type="SAM" id="Coils"/>
    </source>
</evidence>